<dbReference type="GO" id="GO:0015095">
    <property type="term" value="F:magnesium ion transmembrane transporter activity"/>
    <property type="evidence" value="ECO:0007669"/>
    <property type="project" value="UniProtKB-UniRule"/>
</dbReference>
<evidence type="ECO:0000313" key="12">
    <source>
        <dbReference type="Proteomes" id="UP000807785"/>
    </source>
</evidence>
<evidence type="ECO:0000259" key="10">
    <source>
        <dbReference type="PROSITE" id="PS51371"/>
    </source>
</evidence>
<dbReference type="Gene3D" id="1.25.60.10">
    <property type="entry name" value="MgtE N-terminal domain-like"/>
    <property type="match status" value="1"/>
</dbReference>
<dbReference type="InterPro" id="IPR006667">
    <property type="entry name" value="SLC41_membr_dom"/>
</dbReference>
<comment type="function">
    <text evidence="9">Acts as a magnesium transporter.</text>
</comment>
<feature type="transmembrane region" description="Helical" evidence="9">
    <location>
        <begin position="354"/>
        <end position="377"/>
    </location>
</feature>
<evidence type="ECO:0000256" key="4">
    <source>
        <dbReference type="ARBA" id="ARBA00022692"/>
    </source>
</evidence>
<dbReference type="Proteomes" id="UP000807785">
    <property type="component" value="Unassembled WGS sequence"/>
</dbReference>
<dbReference type="AlphaFoldDB" id="A0A9D7DX88"/>
<dbReference type="PANTHER" id="PTHR43773:SF1">
    <property type="entry name" value="MAGNESIUM TRANSPORTER MGTE"/>
    <property type="match status" value="1"/>
</dbReference>
<dbReference type="PANTHER" id="PTHR43773">
    <property type="entry name" value="MAGNESIUM TRANSPORTER MGTE"/>
    <property type="match status" value="1"/>
</dbReference>
<dbReference type="PROSITE" id="PS51371">
    <property type="entry name" value="CBS"/>
    <property type="match status" value="1"/>
</dbReference>
<dbReference type="NCBIfam" id="TIGR00400">
    <property type="entry name" value="mgtE"/>
    <property type="match status" value="1"/>
</dbReference>
<dbReference type="InterPro" id="IPR006668">
    <property type="entry name" value="Mg_transptr_MgtE_intracell_dom"/>
</dbReference>
<comment type="similarity">
    <text evidence="2 9">Belongs to the SLC41A transporter family.</text>
</comment>
<keyword evidence="4 9" id="KW-0812">Transmembrane</keyword>
<dbReference type="InterPro" id="IPR006669">
    <property type="entry name" value="MgtE_transporter"/>
</dbReference>
<evidence type="ECO:0000256" key="1">
    <source>
        <dbReference type="ARBA" id="ARBA00004141"/>
    </source>
</evidence>
<comment type="caution">
    <text evidence="11">The sequence shown here is derived from an EMBL/GenBank/DDBJ whole genome shotgun (WGS) entry which is preliminary data.</text>
</comment>
<dbReference type="EMBL" id="JADJEV010000003">
    <property type="protein sequence ID" value="MBK6972511.1"/>
    <property type="molecule type" value="Genomic_DNA"/>
</dbReference>
<dbReference type="Gene3D" id="1.10.357.20">
    <property type="entry name" value="SLC41 divalent cation transporters, integral membrane domain"/>
    <property type="match status" value="1"/>
</dbReference>
<dbReference type="GO" id="GO:0005886">
    <property type="term" value="C:plasma membrane"/>
    <property type="evidence" value="ECO:0007669"/>
    <property type="project" value="UniProtKB-SubCell"/>
</dbReference>
<feature type="transmembrane region" description="Helical" evidence="9">
    <location>
        <begin position="280"/>
        <end position="300"/>
    </location>
</feature>
<feature type="domain" description="CBS" evidence="10">
    <location>
        <begin position="198"/>
        <end position="257"/>
    </location>
</feature>
<dbReference type="Pfam" id="PF01769">
    <property type="entry name" value="MgtE"/>
    <property type="match status" value="1"/>
</dbReference>
<dbReference type="SUPFAM" id="SSF158791">
    <property type="entry name" value="MgtE N-terminal domain-like"/>
    <property type="match status" value="1"/>
</dbReference>
<evidence type="ECO:0000256" key="9">
    <source>
        <dbReference type="RuleBase" id="RU362011"/>
    </source>
</evidence>
<comment type="subunit">
    <text evidence="9">Homodimer.</text>
</comment>
<feature type="transmembrane region" description="Helical" evidence="9">
    <location>
        <begin position="306"/>
        <end position="333"/>
    </location>
</feature>
<dbReference type="GO" id="GO:0046872">
    <property type="term" value="F:metal ion binding"/>
    <property type="evidence" value="ECO:0007669"/>
    <property type="project" value="UniProtKB-KW"/>
</dbReference>
<evidence type="ECO:0000313" key="11">
    <source>
        <dbReference type="EMBL" id="MBK6972511.1"/>
    </source>
</evidence>
<reference evidence="12" key="1">
    <citation type="journal article" date="2021" name="Nat. Commun.">
        <title>Connecting structure to function with the recovery of over 1000 high-quality metagenome-assembled genomes from activated sludge using long-read sequencing.</title>
        <authorList>
            <person name="Singleton C.M."/>
            <person name="Petriglieri F."/>
            <person name="Kristensen J.M."/>
            <person name="Kirkegaard R.H."/>
            <person name="Michaelsen T.Y."/>
            <person name="Andersen M.H."/>
            <person name="Kondrotaite Z."/>
            <person name="Karst S.M."/>
            <person name="Dueholm M.S."/>
            <person name="Nielsen P.H."/>
            <person name="Albertsen M."/>
        </authorList>
    </citation>
    <scope>NUCLEOTIDE SEQUENCE [LARGE SCALE GENOMIC DNA]</scope>
</reference>
<dbReference type="Pfam" id="PF00571">
    <property type="entry name" value="CBS"/>
    <property type="match status" value="1"/>
</dbReference>
<evidence type="ECO:0000256" key="3">
    <source>
        <dbReference type="ARBA" id="ARBA00022448"/>
    </source>
</evidence>
<gene>
    <name evidence="11" type="primary">mgtE</name>
    <name evidence="11" type="ORF">IPH26_06040</name>
</gene>
<dbReference type="SMART" id="SM00924">
    <property type="entry name" value="MgtE_N"/>
    <property type="match status" value="1"/>
</dbReference>
<dbReference type="InterPro" id="IPR038076">
    <property type="entry name" value="MgtE_N_sf"/>
</dbReference>
<dbReference type="SUPFAM" id="SSF54631">
    <property type="entry name" value="CBS-domain pair"/>
    <property type="match status" value="1"/>
</dbReference>
<evidence type="ECO:0000256" key="7">
    <source>
        <dbReference type="ARBA" id="ARBA00023136"/>
    </source>
</evidence>
<keyword evidence="9" id="KW-1003">Cell membrane</keyword>
<evidence type="ECO:0000256" key="6">
    <source>
        <dbReference type="ARBA" id="ARBA00022989"/>
    </source>
</evidence>
<name>A0A9D7DX88_9PROT</name>
<keyword evidence="9" id="KW-0479">Metal-binding</keyword>
<dbReference type="Gene3D" id="3.10.580.10">
    <property type="entry name" value="CBS-domain"/>
    <property type="match status" value="1"/>
</dbReference>
<dbReference type="SUPFAM" id="SSF161093">
    <property type="entry name" value="MgtE membrane domain-like"/>
    <property type="match status" value="1"/>
</dbReference>
<proteinExistence type="inferred from homology"/>
<comment type="subcellular location">
    <subcellularLocation>
        <location evidence="9">Cell membrane</location>
        <topology evidence="9">Multi-pass membrane protein</topology>
    </subcellularLocation>
    <subcellularLocation>
        <location evidence="1">Membrane</location>
        <topology evidence="1">Multi-pass membrane protein</topology>
    </subcellularLocation>
</comment>
<dbReference type="InterPro" id="IPR000644">
    <property type="entry name" value="CBS_dom"/>
</dbReference>
<evidence type="ECO:0000256" key="2">
    <source>
        <dbReference type="ARBA" id="ARBA00009749"/>
    </source>
</evidence>
<evidence type="ECO:0000256" key="8">
    <source>
        <dbReference type="PROSITE-ProRule" id="PRU00703"/>
    </source>
</evidence>
<feature type="transmembrane region" description="Helical" evidence="9">
    <location>
        <begin position="419"/>
        <end position="442"/>
    </location>
</feature>
<dbReference type="InterPro" id="IPR046342">
    <property type="entry name" value="CBS_dom_sf"/>
</dbReference>
<dbReference type="InterPro" id="IPR036739">
    <property type="entry name" value="SLC41_membr_dom_sf"/>
</dbReference>
<keyword evidence="3 9" id="KW-0813">Transport</keyword>
<sequence>MKALLEALTSNRRESIAGLLAEMEAPQLADLLESLSPDERISVWDEIDTQVKGDVLVEAHGEVRAQLIEASTPDELAKAMQRLDLDELSDLYDEVPADVIEAVLAGMDAQRRIRFELVREYEQDSAGGLMDVDAIAVRTDITLAMVLGYLTLYRTEQGRLPDQLDAVSVTDLDGRYLGRLALADLVSLDGGQRVYEVMDTSLSPILATMPAVRVARLFEDQNLVSAPVVDASGRLIGRITVDDVLDFVRAQADHTAMAVAGLDEDTDTFAPALASARRRAVWLGINLVNALIAAAVIGLFDATIERVVALAVLMPVVSSMGGVAGTQSLTLVIRALALEHINPANRWRLLRRELAVAAINGVVWAAAVGLLASAWFGNTNLSLVFGAAIVVNLVAGVTIGTLIPLVLERLRIDAVIAGQVLLVAFTDTFGFFVFLGMAAWFLR</sequence>
<keyword evidence="5 9" id="KW-0460">Magnesium</keyword>
<keyword evidence="7 9" id="KW-0472">Membrane</keyword>
<protein>
    <recommendedName>
        <fullName evidence="9">Magnesium transporter MgtE</fullName>
    </recommendedName>
</protein>
<keyword evidence="6 9" id="KW-1133">Transmembrane helix</keyword>
<keyword evidence="8" id="KW-0129">CBS domain</keyword>
<accession>A0A9D7DX88</accession>
<feature type="transmembrane region" description="Helical" evidence="9">
    <location>
        <begin position="383"/>
        <end position="407"/>
    </location>
</feature>
<evidence type="ECO:0000256" key="5">
    <source>
        <dbReference type="ARBA" id="ARBA00022842"/>
    </source>
</evidence>
<dbReference type="CDD" id="cd04606">
    <property type="entry name" value="CBS_pair_Mg_transporter"/>
    <property type="match status" value="1"/>
</dbReference>
<dbReference type="Pfam" id="PF03448">
    <property type="entry name" value="MgtE_N"/>
    <property type="match status" value="1"/>
</dbReference>
<organism evidence="11 12">
    <name type="scientific">Candidatus Methylophosphatis roskildensis</name>
    <dbReference type="NCBI Taxonomy" id="2899263"/>
    <lineage>
        <taxon>Bacteria</taxon>
        <taxon>Pseudomonadati</taxon>
        <taxon>Pseudomonadota</taxon>
        <taxon>Betaproteobacteria</taxon>
        <taxon>Nitrosomonadales</taxon>
        <taxon>Sterolibacteriaceae</taxon>
        <taxon>Candidatus Methylophosphatis</taxon>
    </lineage>
</organism>